<dbReference type="GO" id="GO:0046872">
    <property type="term" value="F:metal ion binding"/>
    <property type="evidence" value="ECO:0007669"/>
    <property type="project" value="UniProtKB-UniRule"/>
</dbReference>
<evidence type="ECO:0000256" key="14">
    <source>
        <dbReference type="ARBA" id="ARBA00023136"/>
    </source>
</evidence>
<dbReference type="Pfam" id="PF00173">
    <property type="entry name" value="Cyt-b5"/>
    <property type="match status" value="1"/>
</dbReference>
<keyword evidence="8" id="KW-1000">Mitochondrion outer membrane</keyword>
<dbReference type="SUPFAM" id="SSF52343">
    <property type="entry name" value="Ferredoxin reductase-like, C-terminal NADP-linked domain"/>
    <property type="match status" value="1"/>
</dbReference>
<dbReference type="PANTHER" id="PTHR19370:SF178">
    <property type="entry name" value="CYTOCHROME-B5 REDUCTASE"/>
    <property type="match status" value="1"/>
</dbReference>
<feature type="binding site" evidence="15">
    <location>
        <position position="297"/>
    </location>
    <ligand>
        <name>FAD</name>
        <dbReference type="ChEBI" id="CHEBI:57692"/>
    </ligand>
</feature>
<keyword evidence="9 15" id="KW-0274">FAD</keyword>
<dbReference type="CDD" id="cd06183">
    <property type="entry name" value="cyt_b5_reduct_like"/>
    <property type="match status" value="1"/>
</dbReference>
<dbReference type="FunFam" id="3.40.50.80:FF:000019">
    <property type="entry name" value="NADH-cytochrome b5 reductase"/>
    <property type="match status" value="1"/>
</dbReference>
<evidence type="ECO:0008006" key="21">
    <source>
        <dbReference type="Google" id="ProtNLM"/>
    </source>
</evidence>
<dbReference type="SUPFAM" id="SSF55856">
    <property type="entry name" value="Cytochrome b5-like heme/steroid binding domain"/>
    <property type="match status" value="1"/>
</dbReference>
<keyword evidence="11" id="KW-0560">Oxidoreductase</keyword>
<evidence type="ECO:0000313" key="19">
    <source>
        <dbReference type="EMBL" id="RFU24447.1"/>
    </source>
</evidence>
<feature type="binding site" evidence="15">
    <location>
        <position position="347"/>
    </location>
    <ligand>
        <name>FAD</name>
        <dbReference type="ChEBI" id="CHEBI:57692"/>
    </ligand>
</feature>
<comment type="similarity">
    <text evidence="3">Belongs to the flavoprotein pyridine nucleotide cytochrome reductase family.</text>
</comment>
<dbReference type="SUPFAM" id="SSF63380">
    <property type="entry name" value="Riboflavin synthase domain-like"/>
    <property type="match status" value="1"/>
</dbReference>
<evidence type="ECO:0000256" key="2">
    <source>
        <dbReference type="ARBA" id="ARBA00004572"/>
    </source>
</evidence>
<evidence type="ECO:0000256" key="7">
    <source>
        <dbReference type="ARBA" id="ARBA00022723"/>
    </source>
</evidence>
<comment type="cofactor">
    <cofactor evidence="1 15">
        <name>FAD</name>
        <dbReference type="ChEBI" id="CHEBI:57692"/>
    </cofactor>
</comment>
<dbReference type="Proteomes" id="UP000258309">
    <property type="component" value="Unassembled WGS sequence"/>
</dbReference>
<evidence type="ECO:0000256" key="12">
    <source>
        <dbReference type="ARBA" id="ARBA00023004"/>
    </source>
</evidence>
<dbReference type="PANTHER" id="PTHR19370">
    <property type="entry name" value="NADH-CYTOCHROME B5 REDUCTASE"/>
    <property type="match status" value="1"/>
</dbReference>
<feature type="non-terminal residue" evidence="19">
    <location>
        <position position="1"/>
    </location>
</feature>
<dbReference type="InterPro" id="IPR008333">
    <property type="entry name" value="Cbr1-like_FAD-bd_dom"/>
</dbReference>
<evidence type="ECO:0000259" key="17">
    <source>
        <dbReference type="PROSITE" id="PS50255"/>
    </source>
</evidence>
<dbReference type="Gene3D" id="3.40.50.80">
    <property type="entry name" value="Nucleotide-binding domain of ferredoxin-NADP reductase (FNR) module"/>
    <property type="match status" value="1"/>
</dbReference>
<sequence>MSALPQYTVNDVAAHKDRDNLWVIIHGKVYDVTKYVRDHPGGQDVLLEVAGTDATAAYEDAGHSEDANEVLEGYLVGIASDAQKSTRANAVRLIQPKLEAAKPIKTSESVTHTVSVTAGSIAVALSLYLGSRNYQNIYQALTIIPKQLSHGILDVRIQQGSFSGVSFSSGFLVASIFCASIGSTIGVKLSKMVQIKSGFEQYPSHKKIRKVTKPNPHLARGFLEPKEYKSLPLVKKDQLSPNVYRFVFQLPSPRDVIGIPIGQHVAIKAMVNGAAVSRSYTPTSNNIDRGRLELVIKCYPDGLLTGQYLANLKLGDRVEFRGPKGAMRYHKGLCKKIGMIAGGTGITPMYQLIRAICEDETDTTEVSLIYANRSEGDILLRDELERFARNYSKYFKLWYMLDHPPQKWDYGKGFVTAGVMAAKLPSPSKDTKVMLCGPPGMVNASKKALVGMGFEAPGAVPKMTDQIFCF</sequence>
<name>A0A3E2GTS9_SCYLI</name>
<dbReference type="Gene3D" id="2.40.30.10">
    <property type="entry name" value="Translation factors"/>
    <property type="match status" value="1"/>
</dbReference>
<dbReference type="FunFam" id="3.10.120.10:FF:000002">
    <property type="entry name" value="Cytochrome b5 type B"/>
    <property type="match status" value="1"/>
</dbReference>
<keyword evidence="8" id="KW-0496">Mitochondrion</keyword>
<dbReference type="OMA" id="ERFSCTN"/>
<dbReference type="GO" id="GO:0016491">
    <property type="term" value="F:oxidoreductase activity"/>
    <property type="evidence" value="ECO:0007669"/>
    <property type="project" value="UniProtKB-KW"/>
</dbReference>
<dbReference type="GO" id="GO:0005741">
    <property type="term" value="C:mitochondrial outer membrane"/>
    <property type="evidence" value="ECO:0007669"/>
    <property type="project" value="UniProtKB-SubCell"/>
</dbReference>
<evidence type="ECO:0000256" key="9">
    <source>
        <dbReference type="ARBA" id="ARBA00022827"/>
    </source>
</evidence>
<dbReference type="GO" id="GO:0020037">
    <property type="term" value="F:heme binding"/>
    <property type="evidence" value="ECO:0007669"/>
    <property type="project" value="UniProtKB-UniRule"/>
</dbReference>
<evidence type="ECO:0000256" key="15">
    <source>
        <dbReference type="PIRSR" id="PIRSR601834-1"/>
    </source>
</evidence>
<dbReference type="AlphaFoldDB" id="A0A3E2GTS9"/>
<gene>
    <name evidence="19" type="ORF">B7463_g11895</name>
</gene>
<dbReference type="PROSITE" id="PS50255">
    <property type="entry name" value="CYTOCHROME_B5_2"/>
    <property type="match status" value="1"/>
</dbReference>
<keyword evidence="20" id="KW-1185">Reference proteome</keyword>
<dbReference type="EMBL" id="NCSJ02000446">
    <property type="protein sequence ID" value="RFU24447.1"/>
    <property type="molecule type" value="Genomic_DNA"/>
</dbReference>
<dbReference type="SMART" id="SM01117">
    <property type="entry name" value="Cyt-b5"/>
    <property type="match status" value="1"/>
</dbReference>
<dbReference type="PRINTS" id="PR00406">
    <property type="entry name" value="CYTB5RDTASE"/>
</dbReference>
<feature type="domain" description="FAD-binding FR-type" evidence="18">
    <location>
        <begin position="226"/>
        <end position="330"/>
    </location>
</feature>
<dbReference type="InterPro" id="IPR039261">
    <property type="entry name" value="FNR_nucleotide-bd"/>
</dbReference>
<dbReference type="GO" id="GO:0005783">
    <property type="term" value="C:endoplasmic reticulum"/>
    <property type="evidence" value="ECO:0007669"/>
    <property type="project" value="TreeGrafter"/>
</dbReference>
<dbReference type="InterPro" id="IPR017938">
    <property type="entry name" value="Riboflavin_synthase-like_b-brl"/>
</dbReference>
<dbReference type="Gene3D" id="3.10.120.10">
    <property type="entry name" value="Cytochrome b5-like heme/steroid binding domain"/>
    <property type="match status" value="1"/>
</dbReference>
<feature type="binding site" evidence="15">
    <location>
        <position position="280"/>
    </location>
    <ligand>
        <name>FAD</name>
        <dbReference type="ChEBI" id="CHEBI:57692"/>
    </ligand>
</feature>
<dbReference type="STRING" id="5539.A0A3E2GTS9"/>
<evidence type="ECO:0000256" key="8">
    <source>
        <dbReference type="ARBA" id="ARBA00022787"/>
    </source>
</evidence>
<evidence type="ECO:0000256" key="16">
    <source>
        <dbReference type="RuleBase" id="RU362121"/>
    </source>
</evidence>
<protein>
    <recommendedName>
        <fullName evidence="21">Cytochrome-b5 reductase</fullName>
    </recommendedName>
</protein>
<dbReference type="OrthoDB" id="432685at2759"/>
<comment type="caution">
    <text evidence="19">The sequence shown here is derived from an EMBL/GenBank/DDBJ whole genome shotgun (WGS) entry which is preliminary data.</text>
</comment>
<dbReference type="InterPro" id="IPR001709">
    <property type="entry name" value="Flavoprot_Pyr_Nucl_cyt_Rdtase"/>
</dbReference>
<accession>A0A3E2GTS9</accession>
<keyword evidence="6" id="KW-0812">Transmembrane</keyword>
<feature type="binding site" evidence="15">
    <location>
        <position position="278"/>
    </location>
    <ligand>
        <name>FAD</name>
        <dbReference type="ChEBI" id="CHEBI:57692"/>
    </ligand>
</feature>
<dbReference type="InterPro" id="IPR018506">
    <property type="entry name" value="Cyt_B5_heme-BS"/>
</dbReference>
<evidence type="ECO:0000256" key="5">
    <source>
        <dbReference type="ARBA" id="ARBA00022630"/>
    </source>
</evidence>
<feature type="binding site" evidence="15">
    <location>
        <position position="295"/>
    </location>
    <ligand>
        <name>FAD</name>
        <dbReference type="ChEBI" id="CHEBI:57692"/>
    </ligand>
</feature>
<dbReference type="InterPro" id="IPR036400">
    <property type="entry name" value="Cyt_B5-like_heme/steroid_sf"/>
</dbReference>
<evidence type="ECO:0000256" key="13">
    <source>
        <dbReference type="ARBA" id="ARBA00023027"/>
    </source>
</evidence>
<comment type="similarity">
    <text evidence="16">Belongs to the cytochrome b5 family.</text>
</comment>
<dbReference type="InterPro" id="IPR001834">
    <property type="entry name" value="CBR-like"/>
</dbReference>
<dbReference type="Pfam" id="PF00970">
    <property type="entry name" value="FAD_binding_6"/>
    <property type="match status" value="1"/>
</dbReference>
<evidence type="ECO:0000256" key="4">
    <source>
        <dbReference type="ARBA" id="ARBA00022617"/>
    </source>
</evidence>
<evidence type="ECO:0000256" key="11">
    <source>
        <dbReference type="ARBA" id="ARBA00023002"/>
    </source>
</evidence>
<dbReference type="InterPro" id="IPR017927">
    <property type="entry name" value="FAD-bd_FR_type"/>
</dbReference>
<evidence type="ECO:0000256" key="6">
    <source>
        <dbReference type="ARBA" id="ARBA00022692"/>
    </source>
</evidence>
<keyword evidence="10" id="KW-1133">Transmembrane helix</keyword>
<evidence type="ECO:0000256" key="1">
    <source>
        <dbReference type="ARBA" id="ARBA00001974"/>
    </source>
</evidence>
<reference evidence="19 20" key="1">
    <citation type="submission" date="2018-05" db="EMBL/GenBank/DDBJ databases">
        <title>Draft genome sequence of Scytalidium lignicola DSM 105466, a ubiquitous saprotrophic fungus.</title>
        <authorList>
            <person name="Buettner E."/>
            <person name="Gebauer A.M."/>
            <person name="Hofrichter M."/>
            <person name="Liers C."/>
            <person name="Kellner H."/>
        </authorList>
    </citation>
    <scope>NUCLEOTIDE SEQUENCE [LARGE SCALE GENOMIC DNA]</scope>
    <source>
        <strain evidence="19 20">DSM 105466</strain>
    </source>
</reference>
<dbReference type="PROSITE" id="PS51384">
    <property type="entry name" value="FAD_FR"/>
    <property type="match status" value="1"/>
</dbReference>
<feature type="non-terminal residue" evidence="19">
    <location>
        <position position="470"/>
    </location>
</feature>
<keyword evidence="7 16" id="KW-0479">Metal-binding</keyword>
<dbReference type="Pfam" id="PF00175">
    <property type="entry name" value="NAD_binding_1"/>
    <property type="match status" value="1"/>
</dbReference>
<feature type="domain" description="Cytochrome b5 heme-binding" evidence="17">
    <location>
        <begin position="4"/>
        <end position="80"/>
    </location>
</feature>
<proteinExistence type="inferred from homology"/>
<keyword evidence="12 16" id="KW-0408">Iron</keyword>
<dbReference type="PRINTS" id="PR00363">
    <property type="entry name" value="CYTOCHROMEB5"/>
</dbReference>
<organism evidence="19 20">
    <name type="scientific">Scytalidium lignicola</name>
    <name type="common">Hyphomycete</name>
    <dbReference type="NCBI Taxonomy" id="5539"/>
    <lineage>
        <taxon>Eukaryota</taxon>
        <taxon>Fungi</taxon>
        <taxon>Dikarya</taxon>
        <taxon>Ascomycota</taxon>
        <taxon>Pezizomycotina</taxon>
        <taxon>Leotiomycetes</taxon>
        <taxon>Leotiomycetes incertae sedis</taxon>
        <taxon>Scytalidium</taxon>
    </lineage>
</organism>
<evidence type="ECO:0000256" key="10">
    <source>
        <dbReference type="ARBA" id="ARBA00022989"/>
    </source>
</evidence>
<keyword evidence="14" id="KW-0472">Membrane</keyword>
<keyword evidence="13" id="KW-0520">NAD</keyword>
<dbReference type="PROSITE" id="PS00191">
    <property type="entry name" value="CYTOCHROME_B5_1"/>
    <property type="match status" value="1"/>
</dbReference>
<dbReference type="PRINTS" id="PR00371">
    <property type="entry name" value="FPNCR"/>
</dbReference>
<evidence type="ECO:0000313" key="20">
    <source>
        <dbReference type="Proteomes" id="UP000258309"/>
    </source>
</evidence>
<evidence type="ECO:0000259" key="18">
    <source>
        <dbReference type="PROSITE" id="PS51384"/>
    </source>
</evidence>
<comment type="subcellular location">
    <subcellularLocation>
        <location evidence="2">Mitochondrion outer membrane</location>
        <topology evidence="2">Single-pass membrane protein</topology>
    </subcellularLocation>
</comment>
<dbReference type="InterPro" id="IPR001199">
    <property type="entry name" value="Cyt_B5-like_heme/steroid-bd"/>
</dbReference>
<keyword evidence="5 15" id="KW-0285">Flavoprotein</keyword>
<dbReference type="InterPro" id="IPR001433">
    <property type="entry name" value="OxRdtase_FAD/NAD-bd"/>
</dbReference>
<evidence type="ECO:0000256" key="3">
    <source>
        <dbReference type="ARBA" id="ARBA00006105"/>
    </source>
</evidence>
<keyword evidence="4 16" id="KW-0349">Heme</keyword>